<dbReference type="AlphaFoldDB" id="A0A401P9R5"/>
<dbReference type="Gene3D" id="3.40.30.10">
    <property type="entry name" value="Glutaredoxin"/>
    <property type="match status" value="1"/>
</dbReference>
<accession>A0A401P9R5</accession>
<evidence type="ECO:0000313" key="2">
    <source>
        <dbReference type="Proteomes" id="UP000288216"/>
    </source>
</evidence>
<dbReference type="Proteomes" id="UP000288216">
    <property type="component" value="Unassembled WGS sequence"/>
</dbReference>
<comment type="caution">
    <text evidence="1">The sequence shown here is derived from an EMBL/GenBank/DDBJ whole genome shotgun (WGS) entry which is preliminary data.</text>
</comment>
<organism evidence="1 2">
    <name type="scientific">Scyliorhinus torazame</name>
    <name type="common">Cloudy catshark</name>
    <name type="synonym">Catulus torazame</name>
    <dbReference type="NCBI Taxonomy" id="75743"/>
    <lineage>
        <taxon>Eukaryota</taxon>
        <taxon>Metazoa</taxon>
        <taxon>Chordata</taxon>
        <taxon>Craniata</taxon>
        <taxon>Vertebrata</taxon>
        <taxon>Chondrichthyes</taxon>
        <taxon>Elasmobranchii</taxon>
        <taxon>Galeomorphii</taxon>
        <taxon>Galeoidea</taxon>
        <taxon>Carcharhiniformes</taxon>
        <taxon>Scyliorhinidae</taxon>
        <taxon>Scyliorhinus</taxon>
    </lineage>
</organism>
<proteinExistence type="predicted"/>
<keyword evidence="2" id="KW-1185">Reference proteome</keyword>
<sequence>MRKKNCASHGGFGGGEMMTVLKNCSCGLFELILLVLLQFNTLRNDLEAEFPGQLNMTGRSVKGKSGCFEVQIKGSDKTLHSKLDGEGFRLELTRFNVCLLCSPRLNTS</sequence>
<name>A0A401P9R5_SCYTO</name>
<dbReference type="EMBL" id="BFAA01004627">
    <property type="protein sequence ID" value="GCB69834.1"/>
    <property type="molecule type" value="Genomic_DNA"/>
</dbReference>
<evidence type="ECO:0000313" key="1">
    <source>
        <dbReference type="EMBL" id="GCB69834.1"/>
    </source>
</evidence>
<protein>
    <submittedName>
        <fullName evidence="1">Uncharacterized protein</fullName>
    </submittedName>
</protein>
<reference evidence="1 2" key="1">
    <citation type="journal article" date="2018" name="Nat. Ecol. Evol.">
        <title>Shark genomes provide insights into elasmobranch evolution and the origin of vertebrates.</title>
        <authorList>
            <person name="Hara Y"/>
            <person name="Yamaguchi K"/>
            <person name="Onimaru K"/>
            <person name="Kadota M"/>
            <person name="Koyanagi M"/>
            <person name="Keeley SD"/>
            <person name="Tatsumi K"/>
            <person name="Tanaka K"/>
            <person name="Motone F"/>
            <person name="Kageyama Y"/>
            <person name="Nozu R"/>
            <person name="Adachi N"/>
            <person name="Nishimura O"/>
            <person name="Nakagawa R"/>
            <person name="Tanegashima C"/>
            <person name="Kiyatake I"/>
            <person name="Matsumoto R"/>
            <person name="Murakumo K"/>
            <person name="Nishida K"/>
            <person name="Terakita A"/>
            <person name="Kuratani S"/>
            <person name="Sato K"/>
            <person name="Hyodo S Kuraku.S."/>
        </authorList>
    </citation>
    <scope>NUCLEOTIDE SEQUENCE [LARGE SCALE GENOMIC DNA]</scope>
</reference>
<gene>
    <name evidence="1" type="ORF">scyTo_0010645</name>
</gene>
<dbReference type="OrthoDB" id="444492at2759"/>